<evidence type="ECO:0000256" key="4">
    <source>
        <dbReference type="ARBA" id="ARBA00022840"/>
    </source>
</evidence>
<dbReference type="InterPro" id="IPR017871">
    <property type="entry name" value="ABC_transporter-like_CS"/>
</dbReference>
<dbReference type="PANTHER" id="PTHR43394:SF1">
    <property type="entry name" value="ATP-BINDING CASSETTE SUB-FAMILY B MEMBER 10, MITOCHONDRIAL"/>
    <property type="match status" value="1"/>
</dbReference>
<dbReference type="EMBL" id="JAEPRJ010000001">
    <property type="protein sequence ID" value="MBK5897632.1"/>
    <property type="molecule type" value="Genomic_DNA"/>
</dbReference>
<dbReference type="PROSITE" id="PS00211">
    <property type="entry name" value="ABC_TRANSPORTER_1"/>
    <property type="match status" value="1"/>
</dbReference>
<gene>
    <name evidence="10" type="ORF">JJN12_07560</name>
</gene>
<comment type="subcellular location">
    <subcellularLocation>
        <location evidence="1">Cell membrane</location>
        <topology evidence="1">Multi-pass membrane protein</topology>
    </subcellularLocation>
</comment>
<dbReference type="PANTHER" id="PTHR43394">
    <property type="entry name" value="ATP-DEPENDENT PERMEASE MDL1, MITOCHONDRIAL"/>
    <property type="match status" value="1"/>
</dbReference>
<dbReference type="InterPro" id="IPR027417">
    <property type="entry name" value="P-loop_NTPase"/>
</dbReference>
<evidence type="ECO:0000256" key="6">
    <source>
        <dbReference type="ARBA" id="ARBA00023136"/>
    </source>
</evidence>
<protein>
    <submittedName>
        <fullName evidence="10">ABC transporter ATP-binding protein</fullName>
    </submittedName>
</protein>
<feature type="transmembrane region" description="Helical" evidence="7">
    <location>
        <begin position="157"/>
        <end position="178"/>
    </location>
</feature>
<dbReference type="Pfam" id="PF00664">
    <property type="entry name" value="ABC_membrane"/>
    <property type="match status" value="1"/>
</dbReference>
<keyword evidence="3" id="KW-0547">Nucleotide-binding</keyword>
<evidence type="ECO:0000256" key="1">
    <source>
        <dbReference type="ARBA" id="ARBA00004651"/>
    </source>
</evidence>
<dbReference type="RefSeq" id="WP_208429104.1">
    <property type="nucleotide sequence ID" value="NZ_JAEPRJ010000001.1"/>
</dbReference>
<dbReference type="SUPFAM" id="SSF90123">
    <property type="entry name" value="ABC transporter transmembrane region"/>
    <property type="match status" value="1"/>
</dbReference>
<dbReference type="GO" id="GO:0005524">
    <property type="term" value="F:ATP binding"/>
    <property type="evidence" value="ECO:0007669"/>
    <property type="project" value="UniProtKB-KW"/>
</dbReference>
<dbReference type="InterPro" id="IPR011527">
    <property type="entry name" value="ABC1_TM_dom"/>
</dbReference>
<keyword evidence="6 7" id="KW-0472">Membrane</keyword>
<dbReference type="Proteomes" id="UP000604730">
    <property type="component" value="Unassembled WGS sequence"/>
</dbReference>
<feature type="transmembrane region" description="Helical" evidence="7">
    <location>
        <begin position="52"/>
        <end position="77"/>
    </location>
</feature>
<evidence type="ECO:0000259" key="8">
    <source>
        <dbReference type="PROSITE" id="PS50893"/>
    </source>
</evidence>
<organism evidence="10 11">
    <name type="scientific">Catonella massiliensis</name>
    <dbReference type="NCBI Taxonomy" id="2799636"/>
    <lineage>
        <taxon>Bacteria</taxon>
        <taxon>Bacillati</taxon>
        <taxon>Bacillota</taxon>
        <taxon>Clostridia</taxon>
        <taxon>Lachnospirales</taxon>
        <taxon>Lachnospiraceae</taxon>
        <taxon>Catonella</taxon>
    </lineage>
</organism>
<evidence type="ECO:0000313" key="10">
    <source>
        <dbReference type="EMBL" id="MBK5897632.1"/>
    </source>
</evidence>
<feature type="domain" description="ABC transporter" evidence="8">
    <location>
        <begin position="334"/>
        <end position="574"/>
    </location>
</feature>
<evidence type="ECO:0000256" key="7">
    <source>
        <dbReference type="SAM" id="Phobius"/>
    </source>
</evidence>
<dbReference type="SMART" id="SM00382">
    <property type="entry name" value="AAA"/>
    <property type="match status" value="1"/>
</dbReference>
<evidence type="ECO:0000256" key="5">
    <source>
        <dbReference type="ARBA" id="ARBA00022989"/>
    </source>
</evidence>
<dbReference type="InterPro" id="IPR036640">
    <property type="entry name" value="ABC1_TM_sf"/>
</dbReference>
<feature type="domain" description="ABC transmembrane type-1" evidence="9">
    <location>
        <begin position="16"/>
        <end position="298"/>
    </location>
</feature>
<feature type="transmembrane region" description="Helical" evidence="7">
    <location>
        <begin position="20"/>
        <end position="40"/>
    </location>
</feature>
<proteinExistence type="predicted"/>
<dbReference type="Gene3D" id="3.40.50.300">
    <property type="entry name" value="P-loop containing nucleotide triphosphate hydrolases"/>
    <property type="match status" value="1"/>
</dbReference>
<keyword evidence="5 7" id="KW-1133">Transmembrane helix</keyword>
<sequence length="577" mass="63687">MRKLLIYIRDYKLESILGPLFKLLEACMDLIVPLVMAYIIDKGIGGNDKGLIVRLCLLLVGLGFVGLTFSITAQFFAAKASVGFIKQVKHAVFAHIQRLSFLDIDRVGSNTLITRLTSDMNQIQTGVNLTLRLFLRSPFIVAGAVVMAFTIDVEIGILFVITIIILSAVIFGVMYWCIPKYRDVQSALDKVLGKTRENLTGVRVIRAFCKEDEEIRDFEKSNKFLTDLSKRVGTVSSLMNPLTYVIVNIGIATLIYKGAIRVEAGALTQGQIVALYNYMSQILVELVKFATMFLNITRSVACGNRVQSILDIEPGMKEGDITTTDSDKMDGNIVEFSNVSLNYNGKLSPDSEENALNNINFTVKKGETVGIIGGTGSGKTSLISLIPRFYDVSEGEVRVKGRNVTAYSFKELRKTVAVVLQKASLFKGSIRDNIKWGNENATDEEIMEAVRLACAEDVVNSKEGKLDFVIEQEGRNLSGGQKQRLSIARALVGKPEILILDDSSSALDYATDLALRKGINALEYKPTVFIVSQRTSSIMQADKIVVLDDGVLVGLGKHENLLKSCEVYIEIYNSQYK</sequence>
<keyword evidence="11" id="KW-1185">Reference proteome</keyword>
<dbReference type="InterPro" id="IPR003593">
    <property type="entry name" value="AAA+_ATPase"/>
</dbReference>
<dbReference type="SUPFAM" id="SSF52540">
    <property type="entry name" value="P-loop containing nucleoside triphosphate hydrolases"/>
    <property type="match status" value="1"/>
</dbReference>
<feature type="transmembrane region" description="Helical" evidence="7">
    <location>
        <begin position="133"/>
        <end position="151"/>
    </location>
</feature>
<dbReference type="InterPro" id="IPR003439">
    <property type="entry name" value="ABC_transporter-like_ATP-bd"/>
</dbReference>
<dbReference type="Pfam" id="PF00005">
    <property type="entry name" value="ABC_tran"/>
    <property type="match status" value="1"/>
</dbReference>
<accession>A0ABS1J0P0</accession>
<name>A0ABS1J0P0_9FIRM</name>
<dbReference type="InterPro" id="IPR039421">
    <property type="entry name" value="Type_1_exporter"/>
</dbReference>
<comment type="caution">
    <text evidence="10">The sequence shown here is derived from an EMBL/GenBank/DDBJ whole genome shotgun (WGS) entry which is preliminary data.</text>
</comment>
<evidence type="ECO:0000259" key="9">
    <source>
        <dbReference type="PROSITE" id="PS50929"/>
    </source>
</evidence>
<keyword evidence="4 10" id="KW-0067">ATP-binding</keyword>
<evidence type="ECO:0000256" key="3">
    <source>
        <dbReference type="ARBA" id="ARBA00022741"/>
    </source>
</evidence>
<keyword evidence="2 7" id="KW-0812">Transmembrane</keyword>
<dbReference type="CDD" id="cd18548">
    <property type="entry name" value="ABC_6TM_Tm287_like"/>
    <property type="match status" value="1"/>
</dbReference>
<evidence type="ECO:0000256" key="2">
    <source>
        <dbReference type="ARBA" id="ARBA00022692"/>
    </source>
</evidence>
<dbReference type="PROSITE" id="PS50893">
    <property type="entry name" value="ABC_TRANSPORTER_2"/>
    <property type="match status" value="1"/>
</dbReference>
<evidence type="ECO:0000313" key="11">
    <source>
        <dbReference type="Proteomes" id="UP000604730"/>
    </source>
</evidence>
<dbReference type="PROSITE" id="PS50929">
    <property type="entry name" value="ABC_TM1F"/>
    <property type="match status" value="1"/>
</dbReference>
<reference evidence="10 11" key="1">
    <citation type="submission" date="2021-01" db="EMBL/GenBank/DDBJ databases">
        <title>Isolation and description of Catonella massiliensis sp. nov., a novel Catonella species, isolated from a stable periodontitis subject.</title>
        <authorList>
            <person name="Antezack A."/>
            <person name="Boxberger M."/>
            <person name="La Scola B."/>
            <person name="Monnet-Corti V."/>
        </authorList>
    </citation>
    <scope>NUCLEOTIDE SEQUENCE [LARGE SCALE GENOMIC DNA]</scope>
    <source>
        <strain evidence="10 11">Marseille-Q4567</strain>
    </source>
</reference>
<dbReference type="Gene3D" id="1.20.1560.10">
    <property type="entry name" value="ABC transporter type 1, transmembrane domain"/>
    <property type="match status" value="1"/>
</dbReference>